<evidence type="ECO:0000313" key="1">
    <source>
        <dbReference type="EMBL" id="KPL87670.1"/>
    </source>
</evidence>
<protein>
    <submittedName>
        <fullName evidence="1">Uncharacterized protein</fullName>
    </submittedName>
</protein>
<dbReference type="AlphaFoldDB" id="A0A0P6XTB2"/>
<accession>A0A0P6XTB2</accession>
<name>A0A0P6XTB2_9CHLR</name>
<gene>
    <name evidence="1" type="ORF">SE16_08660</name>
</gene>
<reference evidence="1 2" key="1">
    <citation type="submission" date="2015-07" db="EMBL/GenBank/DDBJ databases">
        <title>Whole genome sequence of Ardenticatena maritima DSM 23922.</title>
        <authorList>
            <person name="Hemp J."/>
            <person name="Ward L.M."/>
            <person name="Pace L.A."/>
            <person name="Fischer W.W."/>
        </authorList>
    </citation>
    <scope>NUCLEOTIDE SEQUENCE [LARGE SCALE GENOMIC DNA]</scope>
    <source>
        <strain evidence="1 2">110S</strain>
    </source>
</reference>
<organism evidence="1 2">
    <name type="scientific">Ardenticatena maritima</name>
    <dbReference type="NCBI Taxonomy" id="872965"/>
    <lineage>
        <taxon>Bacteria</taxon>
        <taxon>Bacillati</taxon>
        <taxon>Chloroflexota</taxon>
        <taxon>Ardenticatenia</taxon>
        <taxon>Ardenticatenales</taxon>
        <taxon>Ardenticatenaceae</taxon>
        <taxon>Ardenticatena</taxon>
    </lineage>
</organism>
<evidence type="ECO:0000313" key="2">
    <source>
        <dbReference type="Proteomes" id="UP000050502"/>
    </source>
</evidence>
<proteinExistence type="predicted"/>
<dbReference type="Proteomes" id="UP000050502">
    <property type="component" value="Unassembled WGS sequence"/>
</dbReference>
<sequence length="80" mass="9466">MFVCKRVHIQHVANAPKPPGFEIERTACPHLYRLLGFFQCAHGFIQHDRGVEVLLNVSIDVQRRARRQRLFNRQQLIFIQ</sequence>
<dbReference type="EMBL" id="LGKN01000005">
    <property type="protein sequence ID" value="KPL87670.1"/>
    <property type="molecule type" value="Genomic_DNA"/>
</dbReference>
<comment type="caution">
    <text evidence="1">The sequence shown here is derived from an EMBL/GenBank/DDBJ whole genome shotgun (WGS) entry which is preliminary data.</text>
</comment>